<dbReference type="Gene3D" id="3.10.450.620">
    <property type="entry name" value="JHP933, nucleotidyltransferase-like core domain"/>
    <property type="match status" value="1"/>
</dbReference>
<dbReference type="RefSeq" id="WP_014813306.1">
    <property type="nucleotide sequence ID" value="NC_018026.1"/>
</dbReference>
<evidence type="ECO:0000313" key="1">
    <source>
        <dbReference type="EMBL" id="AFM28229.1"/>
    </source>
</evidence>
<dbReference type="Proteomes" id="UP000006055">
    <property type="component" value="Plasmid pDESTI.01"/>
</dbReference>
<protein>
    <recommendedName>
        <fullName evidence="3">Nucleotidyl transferase AbiEii/AbiGii toxin family protein</fullName>
    </recommendedName>
</protein>
<keyword evidence="2" id="KW-1185">Reference proteome</keyword>
<proteinExistence type="predicted"/>
<dbReference type="PATRIC" id="fig|706587.4.peg.6367"/>
<evidence type="ECO:0000313" key="2">
    <source>
        <dbReference type="Proteomes" id="UP000006055"/>
    </source>
</evidence>
<dbReference type="AlphaFoldDB" id="I4CF88"/>
<dbReference type="Pfam" id="PF08843">
    <property type="entry name" value="AbiEii"/>
    <property type="match status" value="1"/>
</dbReference>
<name>I4CF88_DESTA</name>
<accession>I4CF88</accession>
<dbReference type="KEGG" id="dti:Desti_5650"/>
<reference evidence="2" key="1">
    <citation type="submission" date="2012-06" db="EMBL/GenBank/DDBJ databases">
        <title>Complete sequence of plasmid of Desulfomonile tiedjei DSM 6799.</title>
        <authorList>
            <person name="Lucas S."/>
            <person name="Copeland A."/>
            <person name="Lapidus A."/>
            <person name="Glavina del Rio T."/>
            <person name="Dalin E."/>
            <person name="Tice H."/>
            <person name="Bruce D."/>
            <person name="Goodwin L."/>
            <person name="Pitluck S."/>
            <person name="Peters L."/>
            <person name="Ovchinnikova G."/>
            <person name="Zeytun A."/>
            <person name="Lu M."/>
            <person name="Kyrpides N."/>
            <person name="Mavromatis K."/>
            <person name="Ivanova N."/>
            <person name="Brettin T."/>
            <person name="Detter J.C."/>
            <person name="Han C."/>
            <person name="Larimer F."/>
            <person name="Land M."/>
            <person name="Hauser L."/>
            <person name="Markowitz V."/>
            <person name="Cheng J.-F."/>
            <person name="Hugenholtz P."/>
            <person name="Woyke T."/>
            <person name="Wu D."/>
            <person name="Spring S."/>
            <person name="Schroeder M."/>
            <person name="Brambilla E."/>
            <person name="Klenk H.-P."/>
            <person name="Eisen J.A."/>
        </authorList>
    </citation>
    <scope>NUCLEOTIDE SEQUENCE [LARGE SCALE GENOMIC DNA]</scope>
    <source>
        <strain evidence="2">ATCC 49306 / DSM 6799 / DCB-1</strain>
        <plasmid evidence="2">Plasmid pDESTI.01</plasmid>
    </source>
</reference>
<gene>
    <name evidence="1" type="ordered locus">Desti_5650</name>
</gene>
<sequence>MKFSREFLLTESESTGFRPEILEKVFHLIGLLNGFNSHPFLKERLALKGGTALNLFLFDLPRLSVDIDLNYVGSPNRETMLSERPKIEEAVIAVSGREGLSVRRSTEEHAAITFFLRYESVLGQGGDLKVDLNFMFRVPLWPLVKMDSRRIGPYGVESVPILDIHELAGGKLAALLARRASRDLFDVHALLTGSGLDPHRLRLAFVVYGAINRKDWRSVQVSDVDFTERELKKELMPLLRKEAQELEYVTQWAERLVEETRKALESLLPFTEEEREFLDRLLDHGEIMPALLTGDGELAKRLGEHPGLQWKALNVRQFKGR</sequence>
<keyword evidence="1" id="KW-0614">Plasmid</keyword>
<organism evidence="1 2">
    <name type="scientific">Desulfomonile tiedjei (strain ATCC 49306 / DSM 6799 / DCB-1)</name>
    <dbReference type="NCBI Taxonomy" id="706587"/>
    <lineage>
        <taxon>Bacteria</taxon>
        <taxon>Pseudomonadati</taxon>
        <taxon>Thermodesulfobacteriota</taxon>
        <taxon>Desulfomonilia</taxon>
        <taxon>Desulfomonilales</taxon>
        <taxon>Desulfomonilaceae</taxon>
        <taxon>Desulfomonile</taxon>
    </lineage>
</organism>
<evidence type="ECO:0008006" key="3">
    <source>
        <dbReference type="Google" id="ProtNLM"/>
    </source>
</evidence>
<geneLocation type="plasmid" evidence="1 2">
    <name>pDESTI.01</name>
</geneLocation>
<dbReference type="HOGENOM" id="CLU_058622_0_0_7"/>
<dbReference type="EMBL" id="CP003361">
    <property type="protein sequence ID" value="AFM28229.1"/>
    <property type="molecule type" value="Genomic_DNA"/>
</dbReference>
<dbReference type="InterPro" id="IPR014942">
    <property type="entry name" value="AbiEii"/>
</dbReference>